<dbReference type="PANTHER" id="PTHR43798:SF33">
    <property type="entry name" value="HYDROLASE, PUTATIVE (AFU_ORTHOLOGUE AFUA_2G14860)-RELATED"/>
    <property type="match status" value="1"/>
</dbReference>
<dbReference type="OrthoDB" id="94039at2759"/>
<proteinExistence type="predicted"/>
<dbReference type="InterPro" id="IPR000073">
    <property type="entry name" value="AB_hydrolase_1"/>
</dbReference>
<name>A0A4V6EU32_9BASI</name>
<sequence length="484" mass="52641">MLPDSIDTKFGFALAPLQLDAARRHTAYLGSKHAGSSREDLEYLRPVYLGGGYSPQAWDRTLHLVPAATPRSSYSQPLAGGEPGQELPAGTYERLAHEPKSAEQMPFFQDRVPPRPGPFRIGDASASSTSTTSLPTLVWERLVPHNRSKRHDAKVIVGAHGLGFCKETFVPLLDRLVEAQQDDHGIAEVWLVDALGHGMTAIYNASTIRAVDPQQLLSSQHRIVDSNDYARDLLQFYTCYLPAALDTASRGGSIPLILPFSAPKLPARQLVGIGHSFGATSLLQLCVHLPDVFESLCVVEPILVREPLVEKATRVPLARFTLMKPDEWPSRAAASDSFDKDRMLSAWDARVRSAFVAGALFPIDATSPTRGHRTDQGSVQRCCDRVAEALCIRGNRPGIQLATHTLGYVPPAVKVLYISCAKPLLLPLEEVQTTAKRNIPNLVFETLNGSHSLPLESPDAIADSIRSTLLSQPSSGSAAFVSKL</sequence>
<feature type="domain" description="AB hydrolase-1" evidence="1">
    <location>
        <begin position="156"/>
        <end position="463"/>
    </location>
</feature>
<evidence type="ECO:0000259" key="1">
    <source>
        <dbReference type="Pfam" id="PF12697"/>
    </source>
</evidence>
<dbReference type="PANTHER" id="PTHR43798">
    <property type="entry name" value="MONOACYLGLYCEROL LIPASE"/>
    <property type="match status" value="1"/>
</dbReference>
<organism evidence="2 3">
    <name type="scientific">Sporisorium graminicola</name>
    <dbReference type="NCBI Taxonomy" id="280036"/>
    <lineage>
        <taxon>Eukaryota</taxon>
        <taxon>Fungi</taxon>
        <taxon>Dikarya</taxon>
        <taxon>Basidiomycota</taxon>
        <taxon>Ustilaginomycotina</taxon>
        <taxon>Ustilaginomycetes</taxon>
        <taxon>Ustilaginales</taxon>
        <taxon>Ustilaginaceae</taxon>
        <taxon>Sporisorium</taxon>
    </lineage>
</organism>
<dbReference type="EMBL" id="SRRM01000006">
    <property type="protein sequence ID" value="TKY89019.1"/>
    <property type="molecule type" value="Genomic_DNA"/>
</dbReference>
<dbReference type="SUPFAM" id="SSF53474">
    <property type="entry name" value="alpha/beta-Hydrolases"/>
    <property type="match status" value="1"/>
</dbReference>
<reference evidence="2 3" key="1">
    <citation type="submission" date="2019-05" db="EMBL/GenBank/DDBJ databases">
        <title>Sporisorium graminicola CBS 10092 draft sequencing and annotation.</title>
        <authorList>
            <person name="Solano-Gonzalez S."/>
            <person name="Caddick M.X."/>
            <person name="Darby A."/>
        </authorList>
    </citation>
    <scope>NUCLEOTIDE SEQUENCE [LARGE SCALE GENOMIC DNA]</scope>
    <source>
        <strain evidence="2 3">CBS 10092</strain>
    </source>
</reference>
<dbReference type="RefSeq" id="XP_029741004.1">
    <property type="nucleotide sequence ID" value="XM_029882859.1"/>
</dbReference>
<dbReference type="KEGG" id="sgra:EX895_002260"/>
<dbReference type="InterPro" id="IPR029058">
    <property type="entry name" value="AB_hydrolase_fold"/>
</dbReference>
<dbReference type="Proteomes" id="UP000306050">
    <property type="component" value="Chromosome SGRAM_13"/>
</dbReference>
<dbReference type="InterPro" id="IPR050266">
    <property type="entry name" value="AB_hydrolase_sf"/>
</dbReference>
<comment type="caution">
    <text evidence="2">The sequence shown here is derived from an EMBL/GenBank/DDBJ whole genome shotgun (WGS) entry which is preliminary data.</text>
</comment>
<dbReference type="Gene3D" id="3.40.50.1820">
    <property type="entry name" value="alpha/beta hydrolase"/>
    <property type="match status" value="1"/>
</dbReference>
<dbReference type="AlphaFoldDB" id="A0A4V6EU32"/>
<evidence type="ECO:0000313" key="3">
    <source>
        <dbReference type="Proteomes" id="UP000306050"/>
    </source>
</evidence>
<dbReference type="GeneID" id="40725155"/>
<evidence type="ECO:0000313" key="2">
    <source>
        <dbReference type="EMBL" id="TKY89019.1"/>
    </source>
</evidence>
<dbReference type="Pfam" id="PF12697">
    <property type="entry name" value="Abhydrolase_6"/>
    <property type="match status" value="1"/>
</dbReference>
<dbReference type="GO" id="GO:0016020">
    <property type="term" value="C:membrane"/>
    <property type="evidence" value="ECO:0007669"/>
    <property type="project" value="TreeGrafter"/>
</dbReference>
<gene>
    <name evidence="2" type="ORF">EX895_002260</name>
</gene>
<accession>A0A4V6EU32</accession>
<keyword evidence="3" id="KW-1185">Reference proteome</keyword>
<protein>
    <recommendedName>
        <fullName evidence="1">AB hydrolase-1 domain-containing protein</fullName>
    </recommendedName>
</protein>